<keyword evidence="3" id="KW-0270">Exopolysaccharide synthesis</keyword>
<evidence type="ECO:0000256" key="4">
    <source>
        <dbReference type="SAM" id="MobiDB-lite"/>
    </source>
</evidence>
<sequence length="455" mass="50387">MCQALDAHGVGAFVYEIGPPFVLGADVARRRELRQALRSLQTAGYKLRAVWGRVWLPSQVATSSVGYRVATDFWIVDDRSTEPADRPSVNIGLWEPIGPVRSRLGHRSLERLPLTSTPQVDALPGGRPFIEEVPTASDATSAQFDIDLVFTWVDDSDPAWQAQRARFALPGEDDSGESSTTSATASDGRSELRFRNRDELRYALRSVYRYADWARHIFIVTAGQTPSWLTDHPKISVVPHTDILDEHYVPTFNSHAIESALHRIPGLAEHFVYFNDDVMLCRPTWPSTFFAGPHLPKVFLSRDRIPTTAGERHTSVYTAGRNAAELVQREFGRVPMFVPKHAPFALTKELMGAIEERFGPSVAATRSARFRSDTDISTAANMAGYVALLTGSGVTAELSAGYVSGGTRARLEIDTVLAASPYDTICVNDAGPATDQMVNEFLRQWMPYPAPWEHQ</sequence>
<dbReference type="Pfam" id="PF17102">
    <property type="entry name" value="Stealth_CR3"/>
    <property type="match status" value="1"/>
</dbReference>
<organism evidence="8">
    <name type="scientific">uncultured bacterium A1Q1_fos_15</name>
    <dbReference type="NCBI Taxonomy" id="1256548"/>
    <lineage>
        <taxon>Bacteria</taxon>
        <taxon>environmental samples</taxon>
    </lineage>
</organism>
<evidence type="ECO:0000259" key="7">
    <source>
        <dbReference type="Pfam" id="PF17102"/>
    </source>
</evidence>
<dbReference type="Pfam" id="PF17101">
    <property type="entry name" value="Stealth_CR1"/>
    <property type="match status" value="1"/>
</dbReference>
<feature type="domain" description="Stealth protein CR2 conserved region 2" evidence="5">
    <location>
        <begin position="193"/>
        <end position="292"/>
    </location>
</feature>
<keyword evidence="2" id="KW-0808">Transferase</keyword>
<evidence type="ECO:0000259" key="6">
    <source>
        <dbReference type="Pfam" id="PF17101"/>
    </source>
</evidence>
<dbReference type="InterPro" id="IPR021520">
    <property type="entry name" value="Stealth_CR2"/>
</dbReference>
<dbReference type="GO" id="GO:0016772">
    <property type="term" value="F:transferase activity, transferring phosphorus-containing groups"/>
    <property type="evidence" value="ECO:0007669"/>
    <property type="project" value="InterPro"/>
</dbReference>
<dbReference type="EMBL" id="JX649900">
    <property type="protein sequence ID" value="AGC72369.1"/>
    <property type="molecule type" value="Genomic_DNA"/>
</dbReference>
<comment type="similarity">
    <text evidence="1">Belongs to the stealth family.</text>
</comment>
<evidence type="ECO:0000256" key="3">
    <source>
        <dbReference type="ARBA" id="ARBA00023169"/>
    </source>
</evidence>
<accession>L7VXM9</accession>
<dbReference type="GO" id="GO:0000271">
    <property type="term" value="P:polysaccharide biosynthetic process"/>
    <property type="evidence" value="ECO:0007669"/>
    <property type="project" value="UniProtKB-KW"/>
</dbReference>
<name>L7VXM9_9BACT</name>
<evidence type="ECO:0000256" key="2">
    <source>
        <dbReference type="ARBA" id="ARBA00022679"/>
    </source>
</evidence>
<evidence type="ECO:0000256" key="1">
    <source>
        <dbReference type="ARBA" id="ARBA00007583"/>
    </source>
</evidence>
<evidence type="ECO:0000259" key="5">
    <source>
        <dbReference type="Pfam" id="PF11380"/>
    </source>
</evidence>
<protein>
    <submittedName>
        <fullName evidence="8">Uncharacterized protein</fullName>
    </submittedName>
</protein>
<dbReference type="Pfam" id="PF11380">
    <property type="entry name" value="Stealth_CR2"/>
    <property type="match status" value="1"/>
</dbReference>
<dbReference type="AlphaFoldDB" id="L7VXM9"/>
<feature type="compositionally biased region" description="Low complexity" evidence="4">
    <location>
        <begin position="177"/>
        <end position="187"/>
    </location>
</feature>
<dbReference type="InterPro" id="IPR047141">
    <property type="entry name" value="Stealth"/>
</dbReference>
<reference evidence="8" key="1">
    <citation type="submission" date="2012-09" db="EMBL/GenBank/DDBJ databases">
        <title>Metagenomic Characterization of a Microbial Community in Wastewater Detects High Levels of Antibiotic Resistance.</title>
        <authorList>
            <person name="Abrams M."/>
            <person name="Caldwell A."/>
            <person name="Vandaei E."/>
            <person name="Lee W."/>
            <person name="Perrott J."/>
            <person name="Khan S.Y."/>
            <person name="Ta J."/>
            <person name="Romero D."/>
            <person name="Nguyen V."/>
            <person name="Pourmand N."/>
            <person name="Ouverney C.C."/>
        </authorList>
    </citation>
    <scope>NUCLEOTIDE SEQUENCE</scope>
</reference>
<feature type="region of interest" description="Disordered" evidence="4">
    <location>
        <begin position="168"/>
        <end position="190"/>
    </location>
</feature>
<proteinExistence type="inferred from homology"/>
<feature type="domain" description="Stealth protein CR1 conserved region 1" evidence="6">
    <location>
        <begin position="144"/>
        <end position="167"/>
    </location>
</feature>
<dbReference type="InterPro" id="IPR031357">
    <property type="entry name" value="Stealth_CR3"/>
</dbReference>
<dbReference type="PANTHER" id="PTHR24045">
    <property type="match status" value="1"/>
</dbReference>
<dbReference type="PANTHER" id="PTHR24045:SF0">
    <property type="entry name" value="N-ACETYLGLUCOSAMINE-1-PHOSPHOTRANSFERASE SUBUNITS ALPHA_BETA"/>
    <property type="match status" value="1"/>
</dbReference>
<evidence type="ECO:0000313" key="8">
    <source>
        <dbReference type="EMBL" id="AGC72369.1"/>
    </source>
</evidence>
<feature type="domain" description="Stealth protein CR3 conserved region 3" evidence="7">
    <location>
        <begin position="340"/>
        <end position="379"/>
    </location>
</feature>
<dbReference type="InterPro" id="IPR031358">
    <property type="entry name" value="Stealth_CR1"/>
</dbReference>